<dbReference type="EMBL" id="AJSR01002301">
    <property type="protein sequence ID" value="EKM28962.1"/>
    <property type="molecule type" value="Genomic_DNA"/>
</dbReference>
<dbReference type="AlphaFoldDB" id="A0A454CRE2"/>
<accession>A0A454CRE2</accession>
<protein>
    <submittedName>
        <fullName evidence="1">Iron-sulfur cluster biosynthesis family protein</fullName>
    </submittedName>
</protein>
<reference evidence="1 2" key="1">
    <citation type="submission" date="2012-10" db="EMBL/GenBank/DDBJ databases">
        <title>Genome sequence of Vibrio Cholerae HENC-02.</title>
        <authorList>
            <person name="Eppinger M."/>
            <person name="Hasan N.A."/>
            <person name="Sengamalay N."/>
            <person name="Hine E."/>
            <person name="Su Q."/>
            <person name="Daugherty S.C."/>
            <person name="Young S."/>
            <person name="Sadzewicz L."/>
            <person name="Tallon L."/>
            <person name="Cebula T.A."/>
            <person name="Ravel J."/>
            <person name="Colwell R.R."/>
        </authorList>
    </citation>
    <scope>NUCLEOTIDE SEQUENCE [LARGE SCALE GENOMIC DNA]</scope>
    <source>
        <strain evidence="1 2">HENC-02</strain>
    </source>
</reference>
<organism evidence="1 2">
    <name type="scientific">Vibrio harveyi</name>
    <name type="common">Beneckea harveyi</name>
    <dbReference type="NCBI Taxonomy" id="669"/>
    <lineage>
        <taxon>Bacteria</taxon>
        <taxon>Pseudomonadati</taxon>
        <taxon>Pseudomonadota</taxon>
        <taxon>Gammaproteobacteria</taxon>
        <taxon>Vibrionales</taxon>
        <taxon>Vibrionaceae</taxon>
        <taxon>Vibrio</taxon>
    </lineage>
</organism>
<proteinExistence type="predicted"/>
<name>A0A454CRE2_VIBHA</name>
<comment type="caution">
    <text evidence="1">The sequence shown here is derived from an EMBL/GenBank/DDBJ whole genome shotgun (WGS) entry which is preliminary data.</text>
</comment>
<gene>
    <name evidence="1" type="ORF">VCHENC02_5184B</name>
</gene>
<feature type="non-terminal residue" evidence="1">
    <location>
        <position position="1"/>
    </location>
</feature>
<sequence>STTLTRKVNVVVVKASTSN</sequence>
<evidence type="ECO:0000313" key="1">
    <source>
        <dbReference type="EMBL" id="EKM28962.1"/>
    </source>
</evidence>
<dbReference type="Proteomes" id="UP000008367">
    <property type="component" value="Unassembled WGS sequence"/>
</dbReference>
<evidence type="ECO:0000313" key="2">
    <source>
        <dbReference type="Proteomes" id="UP000008367"/>
    </source>
</evidence>